<evidence type="ECO:0000259" key="2">
    <source>
        <dbReference type="PROSITE" id="PS51504"/>
    </source>
</evidence>
<feature type="compositionally biased region" description="Basic and acidic residues" evidence="1">
    <location>
        <begin position="386"/>
        <end position="403"/>
    </location>
</feature>
<feature type="compositionally biased region" description="Basic and acidic residues" evidence="1">
    <location>
        <begin position="281"/>
        <end position="303"/>
    </location>
</feature>
<feature type="compositionally biased region" description="Basic and acidic residues" evidence="1">
    <location>
        <begin position="419"/>
        <end position="431"/>
    </location>
</feature>
<accession>A0A1B6KWK7</accession>
<feature type="compositionally biased region" description="Low complexity" evidence="1">
    <location>
        <begin position="304"/>
        <end position="315"/>
    </location>
</feature>
<protein>
    <recommendedName>
        <fullName evidence="2">H15 domain-containing protein</fullName>
    </recommendedName>
</protein>
<dbReference type="GO" id="GO:0000786">
    <property type="term" value="C:nucleosome"/>
    <property type="evidence" value="ECO:0007669"/>
    <property type="project" value="InterPro"/>
</dbReference>
<feature type="compositionally biased region" description="Low complexity" evidence="1">
    <location>
        <begin position="359"/>
        <end position="373"/>
    </location>
</feature>
<gene>
    <name evidence="3" type="ORF">g.8110</name>
</gene>
<name>A0A1B6KWK7_9HEMI</name>
<feature type="compositionally biased region" description="Polar residues" evidence="1">
    <location>
        <begin position="432"/>
        <end position="442"/>
    </location>
</feature>
<evidence type="ECO:0000256" key="1">
    <source>
        <dbReference type="SAM" id="MobiDB-lite"/>
    </source>
</evidence>
<reference evidence="3" key="1">
    <citation type="submission" date="2015-11" db="EMBL/GenBank/DDBJ databases">
        <title>De novo transcriptome assembly of four potential Pierce s Disease insect vectors from Arizona vineyards.</title>
        <authorList>
            <person name="Tassone E.E."/>
        </authorList>
    </citation>
    <scope>NUCLEOTIDE SEQUENCE</scope>
</reference>
<dbReference type="PROSITE" id="PS51504">
    <property type="entry name" value="H15"/>
    <property type="match status" value="1"/>
</dbReference>
<feature type="domain" description="H15" evidence="2">
    <location>
        <begin position="22"/>
        <end position="89"/>
    </location>
</feature>
<organism evidence="3">
    <name type="scientific">Graphocephala atropunctata</name>
    <dbReference type="NCBI Taxonomy" id="36148"/>
    <lineage>
        <taxon>Eukaryota</taxon>
        <taxon>Metazoa</taxon>
        <taxon>Ecdysozoa</taxon>
        <taxon>Arthropoda</taxon>
        <taxon>Hexapoda</taxon>
        <taxon>Insecta</taxon>
        <taxon>Pterygota</taxon>
        <taxon>Neoptera</taxon>
        <taxon>Paraneoptera</taxon>
        <taxon>Hemiptera</taxon>
        <taxon>Auchenorrhyncha</taxon>
        <taxon>Membracoidea</taxon>
        <taxon>Cicadellidae</taxon>
        <taxon>Cicadellinae</taxon>
        <taxon>Cicadellini</taxon>
        <taxon>Graphocephala</taxon>
    </lineage>
</organism>
<feature type="non-terminal residue" evidence="3">
    <location>
        <position position="1"/>
    </location>
</feature>
<dbReference type="InterPro" id="IPR005818">
    <property type="entry name" value="Histone_H1/H5_H15"/>
</dbReference>
<dbReference type="EMBL" id="GEBQ01024125">
    <property type="protein sequence ID" value="JAT15852.1"/>
    <property type="molecule type" value="Transcribed_RNA"/>
</dbReference>
<dbReference type="GO" id="GO:0006334">
    <property type="term" value="P:nucleosome assembly"/>
    <property type="evidence" value="ECO:0007669"/>
    <property type="project" value="InterPro"/>
</dbReference>
<feature type="compositionally biased region" description="Polar residues" evidence="1">
    <location>
        <begin position="322"/>
        <end position="349"/>
    </location>
</feature>
<dbReference type="AlphaFoldDB" id="A0A1B6KWK7"/>
<evidence type="ECO:0000313" key="3">
    <source>
        <dbReference type="EMBL" id="JAT15852.1"/>
    </source>
</evidence>
<dbReference type="GO" id="GO:0003677">
    <property type="term" value="F:DNA binding"/>
    <property type="evidence" value="ECO:0007669"/>
    <property type="project" value="InterPro"/>
</dbReference>
<proteinExistence type="predicted"/>
<sequence>CKGQFLNLEVFFVKFKMKDLLRCHKTAIKEVVSAINMLKDRKGSTPNDIYFVLDNFHGKVQRHVIKHALSSAVAKGLLNCKHNRYKICRKMMSPFKTSDEMRPKLNRRYGFVSGSGVRVRNFECRLNNRAKSKKSFVTRSKPKRSYRSQSYRFREVRQPLACDCMRNTSVETCDTCVSSGSSLEESRKKTIKRQRNRRYPVPKNVVKVEKKSLSEGSSHEVPKAPLSCSLMLKLGATKSSEETDEALKASIRKTMNADCDGVETVSKNKVKELVIKLTKCDETQSSGEVDKKSVKNERSKPTAEKPAAAAENSNPPDKKQECSISCSTDIPGTSKQNNSINKTDGQSTETDNERPARCNKSTSSQSKSSANTKSVKKTNQGNVTYRGEHGYQTRSKTKADKQKRSSSSTGTKNSHKKLKADSTKSLKKEGLSKSQGTSYENM</sequence>
<feature type="region of interest" description="Disordered" evidence="1">
    <location>
        <begin position="281"/>
        <end position="442"/>
    </location>
</feature>